<dbReference type="AlphaFoldDB" id="A0A1M5NCT8"/>
<evidence type="ECO:0000256" key="1">
    <source>
        <dbReference type="SAM" id="MobiDB-lite"/>
    </source>
</evidence>
<dbReference type="OrthoDB" id="4966605at2"/>
<feature type="compositionally biased region" description="Basic residues" evidence="1">
    <location>
        <begin position="13"/>
        <end position="25"/>
    </location>
</feature>
<dbReference type="Gene3D" id="3.30.2010.20">
    <property type="match status" value="1"/>
</dbReference>
<dbReference type="CDD" id="cd12954">
    <property type="entry name" value="MMP_TTHA0227_like_1"/>
    <property type="match status" value="1"/>
</dbReference>
<dbReference type="RefSeq" id="WP_073421555.1">
    <property type="nucleotide sequence ID" value="NZ_FQVX01000003.1"/>
</dbReference>
<evidence type="ECO:0000313" key="3">
    <source>
        <dbReference type="Proteomes" id="UP000184471"/>
    </source>
</evidence>
<dbReference type="EMBL" id="FQVX01000003">
    <property type="protein sequence ID" value="SHG87282.1"/>
    <property type="molecule type" value="Genomic_DNA"/>
</dbReference>
<evidence type="ECO:0000313" key="2">
    <source>
        <dbReference type="EMBL" id="SHG87282.1"/>
    </source>
</evidence>
<dbReference type="InterPro" id="IPR038555">
    <property type="entry name" value="Zincin_1_sf"/>
</dbReference>
<reference evidence="2 3" key="1">
    <citation type="submission" date="2016-11" db="EMBL/GenBank/DDBJ databases">
        <authorList>
            <person name="Jaros S."/>
            <person name="Januszkiewicz K."/>
            <person name="Wedrychowicz H."/>
        </authorList>
    </citation>
    <scope>NUCLEOTIDE SEQUENCE [LARGE SCALE GENOMIC DNA]</scope>
    <source>
        <strain evidence="2 3">DSM 45408</strain>
    </source>
</reference>
<dbReference type="Proteomes" id="UP000184471">
    <property type="component" value="Unassembled WGS sequence"/>
</dbReference>
<dbReference type="SUPFAM" id="SSF55486">
    <property type="entry name" value="Metalloproteases ('zincins'), catalytic domain"/>
    <property type="match status" value="1"/>
</dbReference>
<dbReference type="STRING" id="1070870.SAMN05444351_3508"/>
<gene>
    <name evidence="2" type="ORF">SAMN05444351_3508</name>
</gene>
<sequence>MSRPAPRPSPGRSRSRRDRHGRGLRGRLVPEEVPLSRSRAEQFDDLVLDAVEDIERRWERELAGVEFAVEDVPWVDHTSPDEVVLDPDVLDDGTVPLARVLPAHREDGREVPPRIVVYRRPLEIRAHDRDDLADLVRDVVVDQVAVLLGRDPEEIDPTG</sequence>
<organism evidence="2 3">
    <name type="scientific">Geodermatophilus nigrescens</name>
    <dbReference type="NCBI Taxonomy" id="1070870"/>
    <lineage>
        <taxon>Bacteria</taxon>
        <taxon>Bacillati</taxon>
        <taxon>Actinomycetota</taxon>
        <taxon>Actinomycetes</taxon>
        <taxon>Geodermatophilales</taxon>
        <taxon>Geodermatophilaceae</taxon>
        <taxon>Geodermatophilus</taxon>
    </lineage>
</organism>
<name>A0A1M5NCT8_9ACTN</name>
<accession>A0A1M5NCT8</accession>
<keyword evidence="3" id="KW-1185">Reference proteome</keyword>
<protein>
    <submittedName>
        <fullName evidence="2">Zinicin-like metallopeptidase</fullName>
    </submittedName>
</protein>
<feature type="region of interest" description="Disordered" evidence="1">
    <location>
        <begin position="1"/>
        <end position="37"/>
    </location>
</feature>
<dbReference type="Pfam" id="PF06262">
    <property type="entry name" value="Zincin_1"/>
    <property type="match status" value="1"/>
</dbReference>
<proteinExistence type="predicted"/>
<dbReference type="InterPro" id="IPR010428">
    <property type="entry name" value="Zincin_1"/>
</dbReference>